<dbReference type="Proteomes" id="UP000573327">
    <property type="component" value="Unassembled WGS sequence"/>
</dbReference>
<evidence type="ECO:0000313" key="4">
    <source>
        <dbReference type="Proteomes" id="UP000573327"/>
    </source>
</evidence>
<reference evidence="3 4" key="1">
    <citation type="submission" date="2020-08" db="EMBL/GenBank/DDBJ databases">
        <title>Sequencing the genomes of 1000 actinobacteria strains.</title>
        <authorList>
            <person name="Klenk H.-P."/>
        </authorList>
    </citation>
    <scope>NUCLEOTIDE SEQUENCE [LARGE SCALE GENOMIC DNA]</scope>
    <source>
        <strain evidence="3 4">DSM 44786</strain>
    </source>
</reference>
<dbReference type="RefSeq" id="WP_184911421.1">
    <property type="nucleotide sequence ID" value="NZ_JACHJR010000001.1"/>
</dbReference>
<sequence length="481" mass="50649">MGDQHDTQNRISRSTIHGNVFMGGIITLVTGPRQRLLVAVVCVLALLGGGTTYWALHASETGSDPVLSARYDPEHGGVGATAVVPRVVKPADLPTVADCGAVRTWSHAQGGTDVGASPLTVSMVGNGHTVAIEQVRVAIVGEPRDPVPGTVVNCNEQGVGKKIDMGVDLDSSNPIALIGAAGPVSFAPYFTDKYLYLENQKPELVSLTVLAARHSYNYVVMVEGSVDGKRHTWTLKDGDRPFHISGVRMERGTELSTQGNGWETTYGRGAGERIRCNPCVDQDEQRIPGTAVAVAPAGYSFTSTPGADPTAPLAPPKERPAAVTPPLTVDEHDAESIAIAWAVTSGSFDASRGDTGPAAVLGRVRRYLTPELAAAGGGLNACSAHGSAWPAELTAHRGWSVVMHAIARPVEGHEGPSDLTAAKVELEVPVNCAYVAEDGWSRIPRGGLTARLQLQRGPDGRYLISDIGEVKYDFPALTDQP</sequence>
<organism evidence="3 4">
    <name type="scientific">Kitasatospora gansuensis</name>
    <dbReference type="NCBI Taxonomy" id="258050"/>
    <lineage>
        <taxon>Bacteria</taxon>
        <taxon>Bacillati</taxon>
        <taxon>Actinomycetota</taxon>
        <taxon>Actinomycetes</taxon>
        <taxon>Kitasatosporales</taxon>
        <taxon>Streptomycetaceae</taxon>
        <taxon>Kitasatospora</taxon>
    </lineage>
</organism>
<evidence type="ECO:0000313" key="3">
    <source>
        <dbReference type="EMBL" id="MBB4945093.1"/>
    </source>
</evidence>
<name>A0A7W7S718_9ACTN</name>
<dbReference type="AlphaFoldDB" id="A0A7W7S718"/>
<keyword evidence="2" id="KW-0812">Transmembrane</keyword>
<evidence type="ECO:0000256" key="2">
    <source>
        <dbReference type="SAM" id="Phobius"/>
    </source>
</evidence>
<gene>
    <name evidence="3" type="ORF">F4556_000628</name>
</gene>
<proteinExistence type="predicted"/>
<evidence type="ECO:0000256" key="1">
    <source>
        <dbReference type="SAM" id="MobiDB-lite"/>
    </source>
</evidence>
<comment type="caution">
    <text evidence="3">The sequence shown here is derived from an EMBL/GenBank/DDBJ whole genome shotgun (WGS) entry which is preliminary data.</text>
</comment>
<protein>
    <submittedName>
        <fullName evidence="3">Uncharacterized protein</fullName>
    </submittedName>
</protein>
<feature type="transmembrane region" description="Helical" evidence="2">
    <location>
        <begin position="36"/>
        <end position="56"/>
    </location>
</feature>
<keyword evidence="4" id="KW-1185">Reference proteome</keyword>
<keyword evidence="2" id="KW-1133">Transmembrane helix</keyword>
<keyword evidence="2" id="KW-0472">Membrane</keyword>
<accession>A0A7W7S718</accession>
<dbReference type="EMBL" id="JACHJR010000001">
    <property type="protein sequence ID" value="MBB4945093.1"/>
    <property type="molecule type" value="Genomic_DNA"/>
</dbReference>
<feature type="region of interest" description="Disordered" evidence="1">
    <location>
        <begin position="304"/>
        <end position="323"/>
    </location>
</feature>